<dbReference type="Proteomes" id="UP001054945">
    <property type="component" value="Unassembled WGS sequence"/>
</dbReference>
<reference evidence="2 3" key="1">
    <citation type="submission" date="2021-06" db="EMBL/GenBank/DDBJ databases">
        <title>Caerostris extrusa draft genome.</title>
        <authorList>
            <person name="Kono N."/>
            <person name="Arakawa K."/>
        </authorList>
    </citation>
    <scope>NUCLEOTIDE SEQUENCE [LARGE SCALE GENOMIC DNA]</scope>
</reference>
<evidence type="ECO:0000313" key="3">
    <source>
        <dbReference type="Proteomes" id="UP001054945"/>
    </source>
</evidence>
<feature type="region of interest" description="Disordered" evidence="1">
    <location>
        <begin position="1"/>
        <end position="44"/>
    </location>
</feature>
<evidence type="ECO:0000256" key="1">
    <source>
        <dbReference type="SAM" id="MobiDB-lite"/>
    </source>
</evidence>
<keyword evidence="3" id="KW-1185">Reference proteome</keyword>
<gene>
    <name evidence="2" type="ORF">CEXT_172471</name>
</gene>
<organism evidence="2 3">
    <name type="scientific">Caerostris extrusa</name>
    <name type="common">Bark spider</name>
    <name type="synonym">Caerostris bankana</name>
    <dbReference type="NCBI Taxonomy" id="172846"/>
    <lineage>
        <taxon>Eukaryota</taxon>
        <taxon>Metazoa</taxon>
        <taxon>Ecdysozoa</taxon>
        <taxon>Arthropoda</taxon>
        <taxon>Chelicerata</taxon>
        <taxon>Arachnida</taxon>
        <taxon>Araneae</taxon>
        <taxon>Araneomorphae</taxon>
        <taxon>Entelegynae</taxon>
        <taxon>Araneoidea</taxon>
        <taxon>Araneidae</taxon>
        <taxon>Caerostris</taxon>
    </lineage>
</organism>
<comment type="caution">
    <text evidence="2">The sequence shown here is derived from an EMBL/GenBank/DDBJ whole genome shotgun (WGS) entry which is preliminary data.</text>
</comment>
<dbReference type="EMBL" id="BPLR01014611">
    <property type="protein sequence ID" value="GIY69921.1"/>
    <property type="molecule type" value="Genomic_DNA"/>
</dbReference>
<sequence length="70" mass="7998">MQQHPHEAPPKKPLCNSRVTPLHENPGSSRHPSHFPNQASNTTPVSHSYKFPELFRLLNWHCLYALVSSD</sequence>
<feature type="compositionally biased region" description="Polar residues" evidence="1">
    <location>
        <begin position="26"/>
        <end position="44"/>
    </location>
</feature>
<accession>A0AAV4VHN5</accession>
<protein>
    <submittedName>
        <fullName evidence="2">Uncharacterized protein</fullName>
    </submittedName>
</protein>
<feature type="compositionally biased region" description="Basic and acidic residues" evidence="1">
    <location>
        <begin position="1"/>
        <end position="10"/>
    </location>
</feature>
<name>A0AAV4VHN5_CAEEX</name>
<proteinExistence type="predicted"/>
<evidence type="ECO:0000313" key="2">
    <source>
        <dbReference type="EMBL" id="GIY69921.1"/>
    </source>
</evidence>
<dbReference type="AlphaFoldDB" id="A0AAV4VHN5"/>